<dbReference type="AlphaFoldDB" id="A0A6A6P4L3"/>
<evidence type="ECO:0000313" key="2">
    <source>
        <dbReference type="EMBL" id="KAF2458936.1"/>
    </source>
</evidence>
<dbReference type="Gene3D" id="1.10.3210.10">
    <property type="entry name" value="Hypothetical protein af1432"/>
    <property type="match status" value="1"/>
</dbReference>
<accession>A0A6A6P4L3</accession>
<gene>
    <name evidence="2" type="ORF">BDY21DRAFT_339317</name>
</gene>
<dbReference type="Proteomes" id="UP000799766">
    <property type="component" value="Unassembled WGS sequence"/>
</dbReference>
<dbReference type="EMBL" id="MU001676">
    <property type="protein sequence ID" value="KAF2458936.1"/>
    <property type="molecule type" value="Genomic_DNA"/>
</dbReference>
<keyword evidence="3" id="KW-1185">Reference proteome</keyword>
<dbReference type="PANTHER" id="PTHR35569:SF1">
    <property type="entry name" value="CYANAMIDE HYDRATASE DDI2-RELATED"/>
    <property type="match status" value="1"/>
</dbReference>
<dbReference type="CDD" id="cd00077">
    <property type="entry name" value="HDc"/>
    <property type="match status" value="1"/>
</dbReference>
<dbReference type="NCBIfam" id="TIGR03401">
    <property type="entry name" value="cyanamide_fam"/>
    <property type="match status" value="1"/>
</dbReference>
<evidence type="ECO:0000313" key="3">
    <source>
        <dbReference type="Proteomes" id="UP000799766"/>
    </source>
</evidence>
<organism evidence="2 3">
    <name type="scientific">Lineolata rhizophorae</name>
    <dbReference type="NCBI Taxonomy" id="578093"/>
    <lineage>
        <taxon>Eukaryota</taxon>
        <taxon>Fungi</taxon>
        <taxon>Dikarya</taxon>
        <taxon>Ascomycota</taxon>
        <taxon>Pezizomycotina</taxon>
        <taxon>Dothideomycetes</taxon>
        <taxon>Dothideomycetes incertae sedis</taxon>
        <taxon>Lineolatales</taxon>
        <taxon>Lineolataceae</taxon>
        <taxon>Lineolata</taxon>
    </lineage>
</organism>
<dbReference type="InterPro" id="IPR006674">
    <property type="entry name" value="HD_domain"/>
</dbReference>
<dbReference type="InterPro" id="IPR003607">
    <property type="entry name" value="HD/PDEase_dom"/>
</dbReference>
<dbReference type="PROSITE" id="PS51831">
    <property type="entry name" value="HD"/>
    <property type="match status" value="1"/>
</dbReference>
<dbReference type="InterPro" id="IPR017771">
    <property type="entry name" value="Cyanamide_hydratase_HD"/>
</dbReference>
<protein>
    <recommendedName>
        <fullName evidence="1">HD domain-containing protein</fullName>
    </recommendedName>
</protein>
<dbReference type="SMART" id="SM00471">
    <property type="entry name" value="HDc"/>
    <property type="match status" value="1"/>
</dbReference>
<dbReference type="SUPFAM" id="SSF109604">
    <property type="entry name" value="HD-domain/PDEase-like"/>
    <property type="match status" value="1"/>
</dbReference>
<proteinExistence type="predicted"/>
<evidence type="ECO:0000259" key="1">
    <source>
        <dbReference type="PROSITE" id="PS51831"/>
    </source>
</evidence>
<dbReference type="PANTHER" id="PTHR35569">
    <property type="entry name" value="CYANAMIDE HYDRATASE DDI2-RELATED"/>
    <property type="match status" value="1"/>
</dbReference>
<sequence>MSDQKGQYGWTAVPRSQSSFFKIYPPKDVIPLKVADIMIPVSPAVTKVSEYAKANLSEETYNHSMRVFYYGAALIKQHFPHFATFTETYLLACLLHDIGTTPANLQSTFMSFEWYGAYLSLDLLQKQCGAPQAQAEAVCEAIVRHQDLGETGDVTALGQLIQLATVFDNIGMNPSLIHSETIKHVTAAFPRKMWSGCFASVIREEIGLKPWCHTTAIEGFAEKVEGNALMKPFD</sequence>
<name>A0A6A6P4L3_9PEZI</name>
<reference evidence="2" key="1">
    <citation type="journal article" date="2020" name="Stud. Mycol.">
        <title>101 Dothideomycetes genomes: a test case for predicting lifestyles and emergence of pathogens.</title>
        <authorList>
            <person name="Haridas S."/>
            <person name="Albert R."/>
            <person name="Binder M."/>
            <person name="Bloem J."/>
            <person name="Labutti K."/>
            <person name="Salamov A."/>
            <person name="Andreopoulos B."/>
            <person name="Baker S."/>
            <person name="Barry K."/>
            <person name="Bills G."/>
            <person name="Bluhm B."/>
            <person name="Cannon C."/>
            <person name="Castanera R."/>
            <person name="Culley D."/>
            <person name="Daum C."/>
            <person name="Ezra D."/>
            <person name="Gonzalez J."/>
            <person name="Henrissat B."/>
            <person name="Kuo A."/>
            <person name="Liang C."/>
            <person name="Lipzen A."/>
            <person name="Lutzoni F."/>
            <person name="Magnuson J."/>
            <person name="Mondo S."/>
            <person name="Nolan M."/>
            <person name="Ohm R."/>
            <person name="Pangilinan J."/>
            <person name="Park H.-J."/>
            <person name="Ramirez L."/>
            <person name="Alfaro M."/>
            <person name="Sun H."/>
            <person name="Tritt A."/>
            <person name="Yoshinaga Y."/>
            <person name="Zwiers L.-H."/>
            <person name="Turgeon B."/>
            <person name="Goodwin S."/>
            <person name="Spatafora J."/>
            <person name="Crous P."/>
            <person name="Grigoriev I."/>
        </authorList>
    </citation>
    <scope>NUCLEOTIDE SEQUENCE</scope>
    <source>
        <strain evidence="2">ATCC 16933</strain>
    </source>
</reference>
<feature type="domain" description="HD" evidence="1">
    <location>
        <begin position="60"/>
        <end position="170"/>
    </location>
</feature>
<dbReference type="OrthoDB" id="409121at2759"/>
<dbReference type="Pfam" id="PF01966">
    <property type="entry name" value="HD"/>
    <property type="match status" value="1"/>
</dbReference>